<evidence type="ECO:0000256" key="1">
    <source>
        <dbReference type="ARBA" id="ARBA00004325"/>
    </source>
</evidence>
<dbReference type="GO" id="GO:0008270">
    <property type="term" value="F:zinc ion binding"/>
    <property type="evidence" value="ECO:0007669"/>
    <property type="project" value="TreeGrafter"/>
</dbReference>
<keyword evidence="2" id="KW-0547">Nucleotide-binding</keyword>
<feature type="domain" description="ATPase family AAA" evidence="8">
    <location>
        <begin position="12"/>
        <end position="82"/>
    </location>
</feature>
<accession>A0A914Q708</accession>
<keyword evidence="3" id="KW-0999">Mitochondrion inner membrane</keyword>
<dbReference type="GO" id="GO:0005524">
    <property type="term" value="F:ATP binding"/>
    <property type="evidence" value="ECO:0007669"/>
    <property type="project" value="UniProtKB-KW"/>
</dbReference>
<keyword evidence="4" id="KW-0067">ATP-binding</keyword>
<dbReference type="PANTHER" id="PTHR23075">
    <property type="entry name" value="PUTATIVE ATP-ASE"/>
    <property type="match status" value="1"/>
</dbReference>
<dbReference type="Pfam" id="PF12037">
    <property type="entry name" value="ATAD3_N"/>
    <property type="match status" value="1"/>
</dbReference>
<evidence type="ECO:0000256" key="3">
    <source>
        <dbReference type="ARBA" id="ARBA00022792"/>
    </source>
</evidence>
<dbReference type="AlphaFoldDB" id="A0A914Q708"/>
<sequence>MSWLFGIAAYEEERCSTIVEQIKTCGTVIGAGLKEFITDRKKAITTVGGLTALAVGFYTAKRLTGFGAKYIEARLGKPSLVRETSCSSRMETFKYPIKVTRQIFRAKGDPLKGVVLDPLLESGFRDIAITTKNTNNGHLSNAGDVLFVEAPDYDMENLVLLTDIDEAVLAWIGGNQQMPSLRPSAFKPFPIEGHIYFDTIRFMVCIPCQKYVRFDTGPILNVWFVADTGAPRTYISKLSYQKLFECEDLIRSSKFIFKIHLE</sequence>
<evidence type="ECO:0000256" key="5">
    <source>
        <dbReference type="ARBA" id="ARBA00023054"/>
    </source>
</evidence>
<evidence type="ECO:0000313" key="10">
    <source>
        <dbReference type="WBParaSite" id="PDA_v2.g22926.t1"/>
    </source>
</evidence>
<keyword evidence="7" id="KW-0472">Membrane</keyword>
<evidence type="ECO:0000256" key="2">
    <source>
        <dbReference type="ARBA" id="ARBA00022741"/>
    </source>
</evidence>
<keyword evidence="6" id="KW-0496">Mitochondrion</keyword>
<dbReference type="Proteomes" id="UP000887578">
    <property type="component" value="Unplaced"/>
</dbReference>
<organism evidence="9 10">
    <name type="scientific">Panagrolaimus davidi</name>
    <dbReference type="NCBI Taxonomy" id="227884"/>
    <lineage>
        <taxon>Eukaryota</taxon>
        <taxon>Metazoa</taxon>
        <taxon>Ecdysozoa</taxon>
        <taxon>Nematoda</taxon>
        <taxon>Chromadorea</taxon>
        <taxon>Rhabditida</taxon>
        <taxon>Tylenchina</taxon>
        <taxon>Panagrolaimomorpha</taxon>
        <taxon>Panagrolaimoidea</taxon>
        <taxon>Panagrolaimidae</taxon>
        <taxon>Panagrolaimus</taxon>
    </lineage>
</organism>
<evidence type="ECO:0000256" key="6">
    <source>
        <dbReference type="ARBA" id="ARBA00023128"/>
    </source>
</evidence>
<keyword evidence="9" id="KW-1185">Reference proteome</keyword>
<dbReference type="PANTHER" id="PTHR23075:SF0">
    <property type="entry name" value="ATPASE FAMILY AAA DOMAIN-CONTAINING PROTEIN 3"/>
    <property type="match status" value="1"/>
</dbReference>
<dbReference type="GO" id="GO:0007005">
    <property type="term" value="P:mitochondrion organization"/>
    <property type="evidence" value="ECO:0007669"/>
    <property type="project" value="TreeGrafter"/>
</dbReference>
<dbReference type="InterPro" id="IPR021911">
    <property type="entry name" value="ATAD3_N"/>
</dbReference>
<reference evidence="10" key="1">
    <citation type="submission" date="2022-11" db="UniProtKB">
        <authorList>
            <consortium name="WormBaseParasite"/>
        </authorList>
    </citation>
    <scope>IDENTIFICATION</scope>
</reference>
<evidence type="ECO:0000256" key="4">
    <source>
        <dbReference type="ARBA" id="ARBA00022840"/>
    </source>
</evidence>
<evidence type="ECO:0000313" key="9">
    <source>
        <dbReference type="Proteomes" id="UP000887578"/>
    </source>
</evidence>
<keyword evidence="5" id="KW-0175">Coiled coil</keyword>
<proteinExistence type="predicted"/>
<dbReference type="WBParaSite" id="PDA_v2.g22926.t1">
    <property type="protein sequence ID" value="PDA_v2.g22926.t1"/>
    <property type="gene ID" value="PDA_v2.g22926"/>
</dbReference>
<evidence type="ECO:0000259" key="8">
    <source>
        <dbReference type="Pfam" id="PF12037"/>
    </source>
</evidence>
<dbReference type="GO" id="GO:0031966">
    <property type="term" value="C:mitochondrial membrane"/>
    <property type="evidence" value="ECO:0007669"/>
    <property type="project" value="UniProtKB-SubCell"/>
</dbReference>
<name>A0A914Q708_9BILA</name>
<protein>
    <submittedName>
        <fullName evidence="10">ATPase family AAA domain-containing protein</fullName>
    </submittedName>
</protein>
<comment type="subcellular location">
    <subcellularLocation>
        <location evidence="1">Mitochondrion membrane</location>
    </subcellularLocation>
</comment>
<evidence type="ECO:0000256" key="7">
    <source>
        <dbReference type="ARBA" id="ARBA00023136"/>
    </source>
</evidence>